<keyword evidence="3" id="KW-1185">Reference proteome</keyword>
<feature type="non-terminal residue" evidence="2">
    <location>
        <position position="130"/>
    </location>
</feature>
<feature type="region of interest" description="Disordered" evidence="1">
    <location>
        <begin position="86"/>
        <end position="112"/>
    </location>
</feature>
<dbReference type="EMBL" id="JWZX01001275">
    <property type="protein sequence ID" value="KOO34269.1"/>
    <property type="molecule type" value="Genomic_DNA"/>
</dbReference>
<accession>A0A0M0K633</accession>
<evidence type="ECO:0000313" key="2">
    <source>
        <dbReference type="EMBL" id="KOO34269.1"/>
    </source>
</evidence>
<feature type="region of interest" description="Disordered" evidence="1">
    <location>
        <begin position="1"/>
        <end position="43"/>
    </location>
</feature>
<proteinExistence type="predicted"/>
<protein>
    <submittedName>
        <fullName evidence="2">Uncharacterized protein</fullName>
    </submittedName>
</protein>
<evidence type="ECO:0000256" key="1">
    <source>
        <dbReference type="SAM" id="MobiDB-lite"/>
    </source>
</evidence>
<dbReference type="Proteomes" id="UP000037460">
    <property type="component" value="Unassembled WGS sequence"/>
</dbReference>
<sequence length="130" mass="14212">MFFNFVQQEPGKTRPECSFPSGSSEKAMRSLRTGQSGRHPISRRPLCLIPTADILLSSGSEKLEKRPAVAKRRAVASREDHISPAIPGALLASSQKPAKRPALAKRPAVVSHEGKDEVTLMEVVARVMRE</sequence>
<gene>
    <name evidence="2" type="ORF">Ctob_012013</name>
</gene>
<name>A0A0M0K633_9EUKA</name>
<reference evidence="3" key="1">
    <citation type="journal article" date="2015" name="PLoS Genet.">
        <title>Genome Sequence and Transcriptome Analyses of Chrysochromulina tobin: Metabolic Tools for Enhanced Algal Fitness in the Prominent Order Prymnesiales (Haptophyceae).</title>
        <authorList>
            <person name="Hovde B.T."/>
            <person name="Deodato C.R."/>
            <person name="Hunsperger H.M."/>
            <person name="Ryken S.A."/>
            <person name="Yost W."/>
            <person name="Jha R.K."/>
            <person name="Patterson J."/>
            <person name="Monnat R.J. Jr."/>
            <person name="Barlow S.B."/>
            <person name="Starkenburg S.R."/>
            <person name="Cattolico R.A."/>
        </authorList>
    </citation>
    <scope>NUCLEOTIDE SEQUENCE</scope>
    <source>
        <strain evidence="3">CCMP291</strain>
    </source>
</reference>
<evidence type="ECO:0000313" key="3">
    <source>
        <dbReference type="Proteomes" id="UP000037460"/>
    </source>
</evidence>
<comment type="caution">
    <text evidence="2">The sequence shown here is derived from an EMBL/GenBank/DDBJ whole genome shotgun (WGS) entry which is preliminary data.</text>
</comment>
<organism evidence="2 3">
    <name type="scientific">Chrysochromulina tobinii</name>
    <dbReference type="NCBI Taxonomy" id="1460289"/>
    <lineage>
        <taxon>Eukaryota</taxon>
        <taxon>Haptista</taxon>
        <taxon>Haptophyta</taxon>
        <taxon>Prymnesiophyceae</taxon>
        <taxon>Prymnesiales</taxon>
        <taxon>Chrysochromulinaceae</taxon>
        <taxon>Chrysochromulina</taxon>
    </lineage>
</organism>
<dbReference type="AlphaFoldDB" id="A0A0M0K633"/>